<protein>
    <submittedName>
        <fullName evidence="1">Uncharacterized protein</fullName>
    </submittedName>
</protein>
<reference evidence="1" key="1">
    <citation type="journal article" date="2022" name="bioRxiv">
        <title>Sequencing and chromosome-scale assembly of the giantPleurodeles waltlgenome.</title>
        <authorList>
            <person name="Brown T."/>
            <person name="Elewa A."/>
            <person name="Iarovenko S."/>
            <person name="Subramanian E."/>
            <person name="Araus A.J."/>
            <person name="Petzold A."/>
            <person name="Susuki M."/>
            <person name="Suzuki K.-i.T."/>
            <person name="Hayashi T."/>
            <person name="Toyoda A."/>
            <person name="Oliveira C."/>
            <person name="Osipova E."/>
            <person name="Leigh N.D."/>
            <person name="Simon A."/>
            <person name="Yun M.H."/>
        </authorList>
    </citation>
    <scope>NUCLEOTIDE SEQUENCE</scope>
    <source>
        <strain evidence="1">20211129_DDA</strain>
        <tissue evidence="1">Liver</tissue>
    </source>
</reference>
<sequence length="112" mass="13277">MDRIRARVDEHDARFEQLESCTSAMEDQRHGETEHLLQMERVLEVIRNKNEDLEARSRRNNVRMLPGSMVMGRMEDFMEKMLVAFWWSRGLIDRWALGALLGPRRDLLFSVS</sequence>
<comment type="caution">
    <text evidence="1">The sequence shown here is derived from an EMBL/GenBank/DDBJ whole genome shotgun (WGS) entry which is preliminary data.</text>
</comment>
<dbReference type="EMBL" id="JANPWB010000011">
    <property type="protein sequence ID" value="KAJ1132102.1"/>
    <property type="molecule type" value="Genomic_DNA"/>
</dbReference>
<dbReference type="Proteomes" id="UP001066276">
    <property type="component" value="Chromosome 7"/>
</dbReference>
<accession>A0AAV7PUW7</accession>
<name>A0AAV7PUW7_PLEWA</name>
<keyword evidence="2" id="KW-1185">Reference proteome</keyword>
<dbReference type="AlphaFoldDB" id="A0AAV7PUW7"/>
<organism evidence="1 2">
    <name type="scientific">Pleurodeles waltl</name>
    <name type="common">Iberian ribbed newt</name>
    <dbReference type="NCBI Taxonomy" id="8319"/>
    <lineage>
        <taxon>Eukaryota</taxon>
        <taxon>Metazoa</taxon>
        <taxon>Chordata</taxon>
        <taxon>Craniata</taxon>
        <taxon>Vertebrata</taxon>
        <taxon>Euteleostomi</taxon>
        <taxon>Amphibia</taxon>
        <taxon>Batrachia</taxon>
        <taxon>Caudata</taxon>
        <taxon>Salamandroidea</taxon>
        <taxon>Salamandridae</taxon>
        <taxon>Pleurodelinae</taxon>
        <taxon>Pleurodeles</taxon>
    </lineage>
</organism>
<evidence type="ECO:0000313" key="1">
    <source>
        <dbReference type="EMBL" id="KAJ1132102.1"/>
    </source>
</evidence>
<proteinExistence type="predicted"/>
<gene>
    <name evidence="1" type="ORF">NDU88_010432</name>
</gene>
<evidence type="ECO:0000313" key="2">
    <source>
        <dbReference type="Proteomes" id="UP001066276"/>
    </source>
</evidence>